<dbReference type="PANTHER" id="PTHR18964">
    <property type="entry name" value="ROK (REPRESSOR, ORF, KINASE) FAMILY"/>
    <property type="match status" value="1"/>
</dbReference>
<dbReference type="SUPFAM" id="SSF53067">
    <property type="entry name" value="Actin-like ATPase domain"/>
    <property type="match status" value="1"/>
</dbReference>
<comment type="caution">
    <text evidence="2">The sequence shown here is derived from an EMBL/GenBank/DDBJ whole genome shotgun (WGS) entry which is preliminary data.</text>
</comment>
<dbReference type="Proteomes" id="UP001558481">
    <property type="component" value="Unassembled WGS sequence"/>
</dbReference>
<keyword evidence="3" id="KW-1185">Reference proteome</keyword>
<dbReference type="InterPro" id="IPR043129">
    <property type="entry name" value="ATPase_NBD"/>
</dbReference>
<reference evidence="2 3" key="1">
    <citation type="journal article" date="2024" name="Fungal Genet. Biol.">
        <title>The porcine skin microbiome exhibits broad fungal antagonism.</title>
        <authorList>
            <person name="De La Cruz K.F."/>
            <person name="Townsend E.C."/>
            <person name="Alex Cheong J.Z."/>
            <person name="Salamzade R."/>
            <person name="Liu A."/>
            <person name="Sandstrom S."/>
            <person name="Davila E."/>
            <person name="Huang L."/>
            <person name="Xu K.H."/>
            <person name="Wu S.Y."/>
            <person name="Meudt J.J."/>
            <person name="Shanmuganayagam D."/>
            <person name="Gibson A.L.F."/>
            <person name="Kalan L.R."/>
        </authorList>
    </citation>
    <scope>NUCLEOTIDE SEQUENCE [LARGE SCALE GENOMIC DNA]</scope>
    <source>
        <strain evidence="2 3">LK2625</strain>
    </source>
</reference>
<proteinExistence type="inferred from homology"/>
<evidence type="ECO:0000313" key="3">
    <source>
        <dbReference type="Proteomes" id="UP001558481"/>
    </source>
</evidence>
<protein>
    <submittedName>
        <fullName evidence="2">ROK family protein</fullName>
    </submittedName>
</protein>
<organism evidence="2 3">
    <name type="scientific">Kocuria carniphila</name>
    <dbReference type="NCBI Taxonomy" id="262208"/>
    <lineage>
        <taxon>Bacteria</taxon>
        <taxon>Bacillati</taxon>
        <taxon>Actinomycetota</taxon>
        <taxon>Actinomycetes</taxon>
        <taxon>Micrococcales</taxon>
        <taxon>Micrococcaceae</taxon>
        <taxon>Kocuria</taxon>
    </lineage>
</organism>
<dbReference type="EMBL" id="JAYWLU010000012">
    <property type="protein sequence ID" value="MEX3595421.1"/>
    <property type="molecule type" value="Genomic_DNA"/>
</dbReference>
<dbReference type="Pfam" id="PF00480">
    <property type="entry name" value="ROK"/>
    <property type="match status" value="1"/>
</dbReference>
<dbReference type="InterPro" id="IPR000600">
    <property type="entry name" value="ROK"/>
</dbReference>
<dbReference type="RefSeq" id="WP_238663334.1">
    <property type="nucleotide sequence ID" value="NZ_CAUREL010000007.1"/>
</dbReference>
<gene>
    <name evidence="2" type="ORF">VVR66_11910</name>
</gene>
<dbReference type="Gene3D" id="3.30.420.40">
    <property type="match status" value="2"/>
</dbReference>
<evidence type="ECO:0000313" key="2">
    <source>
        <dbReference type="EMBL" id="MEX3595421.1"/>
    </source>
</evidence>
<sequence>MSSTPVIAVDLGGTKIRSGVVEGAEVTHVRSAPTPARLGAHAVLDAVAELVGLTMATATEHGRIPQAVGVGSAGVIDPRNGVVVSATDALPGWTGTNLIAELQHRTRLPVRAVNDVHAHALGEARSGASADTSDSVFVAAGTGIGAGLISHGHLVTGRNSAAGHLGHIPSGFASDLRCPCGGMGHLEAIASGPAVLEEYRRAGGRAASSTTTELAEEARAGDTTAREAFAKAGRALGSALGGMANVLSPEVVVLGGGLVSADELWWPYLERAFAAQLIPAVRGLTPQRAELGADAALIGAASLWDGADIKVEEK</sequence>
<dbReference type="PANTHER" id="PTHR18964:SF169">
    <property type="entry name" value="N-ACETYLMANNOSAMINE KINASE"/>
    <property type="match status" value="1"/>
</dbReference>
<evidence type="ECO:0000256" key="1">
    <source>
        <dbReference type="ARBA" id="ARBA00006479"/>
    </source>
</evidence>
<accession>A0ABV3V3V5</accession>
<name>A0ABV3V3V5_9MICC</name>
<comment type="similarity">
    <text evidence="1">Belongs to the ROK (NagC/XylR) family.</text>
</comment>